<proteinExistence type="inferred from homology"/>
<keyword evidence="2" id="KW-0805">Transcription regulation</keyword>
<dbReference type="OrthoDB" id="8707631at2"/>
<dbReference type="GO" id="GO:0003700">
    <property type="term" value="F:DNA-binding transcription factor activity"/>
    <property type="evidence" value="ECO:0007669"/>
    <property type="project" value="InterPro"/>
</dbReference>
<evidence type="ECO:0000256" key="2">
    <source>
        <dbReference type="ARBA" id="ARBA00023015"/>
    </source>
</evidence>
<keyword evidence="3" id="KW-0238">DNA-binding</keyword>
<comment type="caution">
    <text evidence="6">The sequence shown here is derived from an EMBL/GenBank/DDBJ whole genome shotgun (WGS) entry which is preliminary data.</text>
</comment>
<organism evidence="6 7">
    <name type="scientific">Variovorax gossypii</name>
    <dbReference type="NCBI Taxonomy" id="1679495"/>
    <lineage>
        <taxon>Bacteria</taxon>
        <taxon>Pseudomonadati</taxon>
        <taxon>Pseudomonadota</taxon>
        <taxon>Betaproteobacteria</taxon>
        <taxon>Burkholderiales</taxon>
        <taxon>Comamonadaceae</taxon>
        <taxon>Variovorax</taxon>
    </lineage>
</organism>
<reference evidence="6 7" key="1">
    <citation type="submission" date="2018-12" db="EMBL/GenBank/DDBJ databases">
        <title>The genome of Variovorax gossypii DSM 100435.</title>
        <authorList>
            <person name="Gao J."/>
            <person name="Sun J."/>
        </authorList>
    </citation>
    <scope>NUCLEOTIDE SEQUENCE [LARGE SCALE GENOMIC DNA]</scope>
    <source>
        <strain evidence="6 7">DSM 100435</strain>
    </source>
</reference>
<dbReference type="Gene3D" id="1.10.10.10">
    <property type="entry name" value="Winged helix-like DNA-binding domain superfamily/Winged helix DNA-binding domain"/>
    <property type="match status" value="1"/>
</dbReference>
<dbReference type="SUPFAM" id="SSF53850">
    <property type="entry name" value="Periplasmic binding protein-like II"/>
    <property type="match status" value="1"/>
</dbReference>
<evidence type="ECO:0000256" key="4">
    <source>
        <dbReference type="ARBA" id="ARBA00023163"/>
    </source>
</evidence>
<dbReference type="EMBL" id="RXOE01000004">
    <property type="protein sequence ID" value="RTQ33274.1"/>
    <property type="molecule type" value="Genomic_DNA"/>
</dbReference>
<dbReference type="InterPro" id="IPR000847">
    <property type="entry name" value="LysR_HTH_N"/>
</dbReference>
<evidence type="ECO:0000259" key="5">
    <source>
        <dbReference type="PROSITE" id="PS50931"/>
    </source>
</evidence>
<dbReference type="GO" id="GO:0032993">
    <property type="term" value="C:protein-DNA complex"/>
    <property type="evidence" value="ECO:0007669"/>
    <property type="project" value="TreeGrafter"/>
</dbReference>
<dbReference type="SUPFAM" id="SSF46785">
    <property type="entry name" value="Winged helix' DNA-binding domain"/>
    <property type="match status" value="1"/>
</dbReference>
<dbReference type="GO" id="GO:0003677">
    <property type="term" value="F:DNA binding"/>
    <property type="evidence" value="ECO:0007669"/>
    <property type="project" value="UniProtKB-KW"/>
</dbReference>
<evidence type="ECO:0000256" key="3">
    <source>
        <dbReference type="ARBA" id="ARBA00023125"/>
    </source>
</evidence>
<dbReference type="InterPro" id="IPR005119">
    <property type="entry name" value="LysR_subst-bd"/>
</dbReference>
<evidence type="ECO:0000313" key="6">
    <source>
        <dbReference type="EMBL" id="RTQ33274.1"/>
    </source>
</evidence>
<dbReference type="RefSeq" id="WP_093197466.1">
    <property type="nucleotide sequence ID" value="NZ_RXOE01000004.1"/>
</dbReference>
<dbReference type="AlphaFoldDB" id="A0A3S0GUN2"/>
<dbReference type="Pfam" id="PF00126">
    <property type="entry name" value="HTH_1"/>
    <property type="match status" value="1"/>
</dbReference>
<keyword evidence="7" id="KW-1185">Reference proteome</keyword>
<dbReference type="Proteomes" id="UP000267418">
    <property type="component" value="Unassembled WGS sequence"/>
</dbReference>
<evidence type="ECO:0000256" key="1">
    <source>
        <dbReference type="ARBA" id="ARBA00009437"/>
    </source>
</evidence>
<dbReference type="PANTHER" id="PTHR30346">
    <property type="entry name" value="TRANSCRIPTIONAL DUAL REGULATOR HCAR-RELATED"/>
    <property type="match status" value="1"/>
</dbReference>
<feature type="domain" description="HTH lysR-type" evidence="5">
    <location>
        <begin position="1"/>
        <end position="58"/>
    </location>
</feature>
<protein>
    <submittedName>
        <fullName evidence="6">LysR family transcriptional regulator</fullName>
    </submittedName>
</protein>
<dbReference type="InterPro" id="IPR036388">
    <property type="entry name" value="WH-like_DNA-bd_sf"/>
</dbReference>
<dbReference type="PANTHER" id="PTHR30346:SF28">
    <property type="entry name" value="HTH-TYPE TRANSCRIPTIONAL REGULATOR CYNR"/>
    <property type="match status" value="1"/>
</dbReference>
<comment type="similarity">
    <text evidence="1">Belongs to the LysR transcriptional regulatory family.</text>
</comment>
<gene>
    <name evidence="6" type="ORF">EJP69_17260</name>
</gene>
<accession>A0A3S0GUN2</accession>
<name>A0A3S0GUN2_9BURK</name>
<sequence>MNLTMLVTLRTILEQGSFTAAAGVVGCSPSAVSLQVKQLEQYFGRPLFDRSTRVVVPTAFAREVVSAVGDFSHRLQMLRSRPAVEVAGRIRVGVITSMQSDVLPQALHALRQKHPTLDVVVPPLNDSDEMISELKAARLDVALLVRPEAGGSRRLVWQELHRQPYVLLAPPNASGKTVRQLLESYDWVGYDLSLSGGRVAARYVRSLKPDARCVMELRSMDAIVAMVAQGLGVSVVPQPRRPLVDAYAVREVGLGSRAPFRKLSLVWRNSDEGNRNVEAVAQAFATAFGLQRRP</sequence>
<dbReference type="Pfam" id="PF03466">
    <property type="entry name" value="LysR_substrate"/>
    <property type="match status" value="1"/>
</dbReference>
<keyword evidence="4" id="KW-0804">Transcription</keyword>
<dbReference type="PROSITE" id="PS50931">
    <property type="entry name" value="HTH_LYSR"/>
    <property type="match status" value="1"/>
</dbReference>
<dbReference type="Gene3D" id="3.40.190.10">
    <property type="entry name" value="Periplasmic binding protein-like II"/>
    <property type="match status" value="2"/>
</dbReference>
<evidence type="ECO:0000313" key="7">
    <source>
        <dbReference type="Proteomes" id="UP000267418"/>
    </source>
</evidence>
<dbReference type="InterPro" id="IPR036390">
    <property type="entry name" value="WH_DNA-bd_sf"/>
</dbReference>